<dbReference type="Proteomes" id="UP000620124">
    <property type="component" value="Unassembled WGS sequence"/>
</dbReference>
<evidence type="ECO:0000313" key="4">
    <source>
        <dbReference type="EMBL" id="KAF7360582.1"/>
    </source>
</evidence>
<dbReference type="AlphaFoldDB" id="A0A8H7D5Z6"/>
<gene>
    <name evidence="4" type="ORF">MVEN_00789500</name>
</gene>
<dbReference type="InterPro" id="IPR011935">
    <property type="entry name" value="CHP02231"/>
</dbReference>
<dbReference type="PANTHER" id="PTHR31005">
    <property type="entry name" value="DUF4139 DOMAIN-CONTAINING PROTEIN"/>
    <property type="match status" value="1"/>
</dbReference>
<reference evidence="4" key="1">
    <citation type="submission" date="2020-05" db="EMBL/GenBank/DDBJ databases">
        <title>Mycena genomes resolve the evolution of fungal bioluminescence.</title>
        <authorList>
            <person name="Tsai I.J."/>
        </authorList>
    </citation>
    <scope>NUCLEOTIDE SEQUENCE</scope>
    <source>
        <strain evidence="4">CCC161011</strain>
    </source>
</reference>
<name>A0A8H7D5Z6_9AGAR</name>
<dbReference type="NCBIfam" id="TIGR02231">
    <property type="entry name" value="mucoidy inhibitor MuiA family protein"/>
    <property type="match status" value="1"/>
</dbReference>
<sequence length="557" mass="60316">MTSTDPPAFEPTSIELQSAGDSKIVSVSLYPTHAEITRLYKFAVQIGQNQVNISGLPNVLQAESLRVEGRGAATIHDVTMSMADEHVPKSSPKLEELLSTRETAANALTRCEEALSSVRQYLGSVTVQNLAVSQLESILEQYETTGARLDARKAELTRELKRIDNEIVEERVQIQIPPEKDKLRNMAAIGVFAQAAGDVEIALIYAVPLASWTAFYDIRVNMDTKESPVKLIYKAAVKQNTGESWDNVSLQLETSTPTFGLGVPKLSPHGLSIYTDRLRLMVTHGWLQRVGLSGPLPCRGELGLDQVLEMAHEGAAVMATGTVSATFSVPGLVTIPCDGATHNFTIVELRPKATMSWVAVPKRERKTHLTAHITNASEYTLLTGTANVYVDGSFIACSSVPHVSPKESFDCPLGLDPSIRITYPAMIKKLSQSGFYKKSATHSFAQRITVHNTKSVPVEGLRIVDQIPASRNEQIKVKLVQPALPLGESEGTAGPKAANAKGSSVTVTNGVVAQWDGGDERDRRVSWVCTVPAQGKITLALEWTVTISPADARVVGM</sequence>
<feature type="coiled-coil region" evidence="1">
    <location>
        <begin position="139"/>
        <end position="173"/>
    </location>
</feature>
<dbReference type="Pfam" id="PF13598">
    <property type="entry name" value="DUF4139"/>
    <property type="match status" value="1"/>
</dbReference>
<organism evidence="4 5">
    <name type="scientific">Mycena venus</name>
    <dbReference type="NCBI Taxonomy" id="2733690"/>
    <lineage>
        <taxon>Eukaryota</taxon>
        <taxon>Fungi</taxon>
        <taxon>Dikarya</taxon>
        <taxon>Basidiomycota</taxon>
        <taxon>Agaricomycotina</taxon>
        <taxon>Agaricomycetes</taxon>
        <taxon>Agaricomycetidae</taxon>
        <taxon>Agaricales</taxon>
        <taxon>Marasmiineae</taxon>
        <taxon>Mycenaceae</taxon>
        <taxon>Mycena</taxon>
    </lineage>
</organism>
<dbReference type="OrthoDB" id="10068793at2759"/>
<evidence type="ECO:0000259" key="2">
    <source>
        <dbReference type="Pfam" id="PF13598"/>
    </source>
</evidence>
<proteinExistence type="predicted"/>
<evidence type="ECO:0000313" key="5">
    <source>
        <dbReference type="Proteomes" id="UP000620124"/>
    </source>
</evidence>
<dbReference type="PANTHER" id="PTHR31005:SF8">
    <property type="entry name" value="DUF4139 DOMAIN-CONTAINING PROTEIN"/>
    <property type="match status" value="1"/>
</dbReference>
<accession>A0A8H7D5Z6</accession>
<feature type="domain" description="DUF4139" evidence="2">
    <location>
        <begin position="202"/>
        <end position="546"/>
    </location>
</feature>
<keyword evidence="5" id="KW-1185">Reference proteome</keyword>
<feature type="domain" description="DUF4140" evidence="3">
    <location>
        <begin position="27"/>
        <end position="122"/>
    </location>
</feature>
<comment type="caution">
    <text evidence="4">The sequence shown here is derived from an EMBL/GenBank/DDBJ whole genome shotgun (WGS) entry which is preliminary data.</text>
</comment>
<dbReference type="Pfam" id="PF13600">
    <property type="entry name" value="DUF4140"/>
    <property type="match status" value="1"/>
</dbReference>
<keyword evidence="1" id="KW-0175">Coiled coil</keyword>
<protein>
    <recommendedName>
        <fullName evidence="6">Mucoidy inhibitor A</fullName>
    </recommendedName>
</protein>
<dbReference type="InterPro" id="IPR037291">
    <property type="entry name" value="DUF4139"/>
</dbReference>
<dbReference type="EMBL" id="JACAZI010000005">
    <property type="protein sequence ID" value="KAF7360582.1"/>
    <property type="molecule type" value="Genomic_DNA"/>
</dbReference>
<evidence type="ECO:0008006" key="6">
    <source>
        <dbReference type="Google" id="ProtNLM"/>
    </source>
</evidence>
<dbReference type="InterPro" id="IPR025554">
    <property type="entry name" value="DUF4140"/>
</dbReference>
<evidence type="ECO:0000259" key="3">
    <source>
        <dbReference type="Pfam" id="PF13600"/>
    </source>
</evidence>
<evidence type="ECO:0000256" key="1">
    <source>
        <dbReference type="SAM" id="Coils"/>
    </source>
</evidence>